<keyword evidence="1" id="KW-1133">Transmembrane helix</keyword>
<dbReference type="SUPFAM" id="SSF52047">
    <property type="entry name" value="RNI-like"/>
    <property type="match status" value="1"/>
</dbReference>
<dbReference type="OrthoDB" id="2269034at2759"/>
<keyword evidence="3" id="KW-1185">Reference proteome</keyword>
<protein>
    <recommendedName>
        <fullName evidence="4">F-box domain-containing protein</fullName>
    </recommendedName>
</protein>
<keyword evidence="1" id="KW-0812">Transmembrane</keyword>
<sequence length="372" mass="42401">MSPENIMLALPTLITMTLGAHIFSAFISKEPIRSLFIAWVELSLRLPFSAYYQLMTCHGFLDRLRIIAPTEAVSVFSIAPQLREVHCDDLRNACNFFAFPQDRVGRFSSRVDSKEDLASLTLLPTVKDLSLHCYVDSYPQDLYAQWTAQVTSLHMHQHVNGPQALARLYSALNLPSLVYLHFHFENYTQGYDLPIVSDSNRHTVTTLELTGHLKIEQGIHSIYDFLRSFPNLRRLILRIKDVPASLYVLLTYHAQPNLCDHLNMLPRLEILKLPIANISINNIFQRFVEMVRSRSVTRYGRDDHQPGDPLTCARLKEVQVGFGRVVVGRYMVWRNNPGPCARLDEAIADGLVLRDREAVSRGWVGGQLVSEE</sequence>
<evidence type="ECO:0000256" key="1">
    <source>
        <dbReference type="SAM" id="Phobius"/>
    </source>
</evidence>
<dbReference type="AlphaFoldDB" id="A0A284RZN2"/>
<proteinExistence type="predicted"/>
<evidence type="ECO:0000313" key="2">
    <source>
        <dbReference type="EMBL" id="SJL14219.1"/>
    </source>
</evidence>
<accession>A0A284RZN2</accession>
<gene>
    <name evidence="2" type="ORF">ARMOST_17675</name>
</gene>
<dbReference type="EMBL" id="FUEG01000023">
    <property type="protein sequence ID" value="SJL14219.1"/>
    <property type="molecule type" value="Genomic_DNA"/>
</dbReference>
<organism evidence="2 3">
    <name type="scientific">Armillaria ostoyae</name>
    <name type="common">Armillaria root rot fungus</name>
    <dbReference type="NCBI Taxonomy" id="47428"/>
    <lineage>
        <taxon>Eukaryota</taxon>
        <taxon>Fungi</taxon>
        <taxon>Dikarya</taxon>
        <taxon>Basidiomycota</taxon>
        <taxon>Agaricomycotina</taxon>
        <taxon>Agaricomycetes</taxon>
        <taxon>Agaricomycetidae</taxon>
        <taxon>Agaricales</taxon>
        <taxon>Marasmiineae</taxon>
        <taxon>Physalacriaceae</taxon>
        <taxon>Armillaria</taxon>
    </lineage>
</organism>
<keyword evidence="1" id="KW-0472">Membrane</keyword>
<dbReference type="Proteomes" id="UP000219338">
    <property type="component" value="Unassembled WGS sequence"/>
</dbReference>
<evidence type="ECO:0008006" key="4">
    <source>
        <dbReference type="Google" id="ProtNLM"/>
    </source>
</evidence>
<name>A0A284RZN2_ARMOS</name>
<evidence type="ECO:0000313" key="3">
    <source>
        <dbReference type="Proteomes" id="UP000219338"/>
    </source>
</evidence>
<feature type="transmembrane region" description="Helical" evidence="1">
    <location>
        <begin position="6"/>
        <end position="27"/>
    </location>
</feature>
<reference evidence="3" key="1">
    <citation type="journal article" date="2017" name="Nat. Ecol. Evol.">
        <title>Genome expansion and lineage-specific genetic innovations in the forest pathogenic fungi Armillaria.</title>
        <authorList>
            <person name="Sipos G."/>
            <person name="Prasanna A.N."/>
            <person name="Walter M.C."/>
            <person name="O'Connor E."/>
            <person name="Balint B."/>
            <person name="Krizsan K."/>
            <person name="Kiss B."/>
            <person name="Hess J."/>
            <person name="Varga T."/>
            <person name="Slot J."/>
            <person name="Riley R."/>
            <person name="Boka B."/>
            <person name="Rigling D."/>
            <person name="Barry K."/>
            <person name="Lee J."/>
            <person name="Mihaltcheva S."/>
            <person name="LaButti K."/>
            <person name="Lipzen A."/>
            <person name="Waldron R."/>
            <person name="Moloney N.M."/>
            <person name="Sperisen C."/>
            <person name="Kredics L."/>
            <person name="Vagvoelgyi C."/>
            <person name="Patrignani A."/>
            <person name="Fitzpatrick D."/>
            <person name="Nagy I."/>
            <person name="Doyle S."/>
            <person name="Anderson J.B."/>
            <person name="Grigoriev I.V."/>
            <person name="Gueldener U."/>
            <person name="Muensterkoetter M."/>
            <person name="Nagy L.G."/>
        </authorList>
    </citation>
    <scope>NUCLEOTIDE SEQUENCE [LARGE SCALE GENOMIC DNA]</scope>
    <source>
        <strain evidence="3">C18/9</strain>
    </source>
</reference>